<dbReference type="FunFam" id="2.40.30.20:FF:000004">
    <property type="entry name" value="Riboflavin synthase, alpha subunit"/>
    <property type="match status" value="1"/>
</dbReference>
<reference evidence="13 14" key="1">
    <citation type="submission" date="2015-08" db="EMBL/GenBank/DDBJ databases">
        <title>Genomic sequence of Lactobacillus heilongjiangensis DSM 28069, isolated from Chinese traditional pickle.</title>
        <authorList>
            <person name="Jiang X."/>
            <person name="Zheng B."/>
            <person name="Cheng H."/>
        </authorList>
    </citation>
    <scope>NUCLEOTIDE SEQUENCE [LARGE SCALE GENOMIC DNA]</scope>
    <source>
        <strain evidence="13 14">DSM 28069</strain>
    </source>
</reference>
<keyword evidence="9" id="KW-0677">Repeat</keyword>
<evidence type="ECO:0000256" key="11">
    <source>
        <dbReference type="PROSITE-ProRule" id="PRU00524"/>
    </source>
</evidence>
<dbReference type="InterPro" id="IPR001783">
    <property type="entry name" value="Lumazine-bd"/>
</dbReference>
<feature type="domain" description="Lumazine-binding" evidence="12">
    <location>
        <begin position="98"/>
        <end position="194"/>
    </location>
</feature>
<dbReference type="SUPFAM" id="SSF63380">
    <property type="entry name" value="Riboflavin synthase domain-like"/>
    <property type="match status" value="2"/>
</dbReference>
<dbReference type="Proteomes" id="UP000061546">
    <property type="component" value="Chromosome"/>
</dbReference>
<dbReference type="Pfam" id="PF00677">
    <property type="entry name" value="Lum_binding"/>
    <property type="match status" value="2"/>
</dbReference>
<evidence type="ECO:0000256" key="4">
    <source>
        <dbReference type="ARBA" id="ARBA00011233"/>
    </source>
</evidence>
<dbReference type="PROSITE" id="PS51177">
    <property type="entry name" value="LUMAZINE_BIND"/>
    <property type="match status" value="2"/>
</dbReference>
<dbReference type="InterPro" id="IPR017938">
    <property type="entry name" value="Riboflavin_synthase-like_b-brl"/>
</dbReference>
<accession>A0A0K2LCH8</accession>
<dbReference type="PIRSF" id="PIRSF000498">
    <property type="entry name" value="Riboflavin_syn_A"/>
    <property type="match status" value="1"/>
</dbReference>
<comment type="pathway">
    <text evidence="3">Cofactor biosynthesis; riboflavin biosynthesis; riboflavin from 2-hydroxy-3-oxobutyl phosphate and 5-amino-6-(D-ribitylamino)uracil: step 2/2.</text>
</comment>
<evidence type="ECO:0000313" key="13">
    <source>
        <dbReference type="EMBL" id="ALB28970.1"/>
    </source>
</evidence>
<evidence type="ECO:0000256" key="6">
    <source>
        <dbReference type="ARBA" id="ARBA00013950"/>
    </source>
</evidence>
<dbReference type="EC" id="2.5.1.9" evidence="5 10"/>
<feature type="repeat" description="Lumazine-binding" evidence="11">
    <location>
        <begin position="98"/>
        <end position="194"/>
    </location>
</feature>
<dbReference type="GO" id="GO:0004746">
    <property type="term" value="F:riboflavin synthase activity"/>
    <property type="evidence" value="ECO:0007669"/>
    <property type="project" value="UniProtKB-UniRule"/>
</dbReference>
<evidence type="ECO:0000313" key="14">
    <source>
        <dbReference type="Proteomes" id="UP000061546"/>
    </source>
</evidence>
<dbReference type="CDD" id="cd00402">
    <property type="entry name" value="Riboflavin_synthase_like"/>
    <property type="match status" value="1"/>
</dbReference>
<sequence length="201" mass="22270">MFTGIVKGQGKIVQLQDNHGTEQIRIASSLIDPENFAIGESISINGVCLTITKFQNNDFWVDAMPETLKRTTFDELQLNSLVNLEPTLQVTERLNGHFLLGHVDTTAVVTKIEEQSSSKVFTFKIDSSQMPFIVEKGSIGIDGVSLTVVSVGSDWFQVALIPYTLKETILGQLKSGEKVNIETDILGKYVVKMNNEVVDYE</sequence>
<comment type="catalytic activity">
    <reaction evidence="1">
        <text>2 6,7-dimethyl-8-(1-D-ribityl)lumazine + H(+) = 5-amino-6-(D-ribitylamino)uracil + riboflavin</text>
        <dbReference type="Rhea" id="RHEA:20772"/>
        <dbReference type="ChEBI" id="CHEBI:15378"/>
        <dbReference type="ChEBI" id="CHEBI:15934"/>
        <dbReference type="ChEBI" id="CHEBI:57986"/>
        <dbReference type="ChEBI" id="CHEBI:58201"/>
        <dbReference type="EC" id="2.5.1.9"/>
    </reaction>
</comment>
<dbReference type="NCBIfam" id="NF009566">
    <property type="entry name" value="PRK13020.1"/>
    <property type="match status" value="1"/>
</dbReference>
<evidence type="ECO:0000256" key="9">
    <source>
        <dbReference type="ARBA" id="ARBA00022737"/>
    </source>
</evidence>
<evidence type="ECO:0000256" key="3">
    <source>
        <dbReference type="ARBA" id="ARBA00004887"/>
    </source>
</evidence>
<comment type="subunit">
    <text evidence="4">Homotrimer.</text>
</comment>
<keyword evidence="14" id="KW-1185">Reference proteome</keyword>
<organism evidence="13 14">
    <name type="scientific">Companilactobacillus heilongjiangensis</name>
    <dbReference type="NCBI Taxonomy" id="1074467"/>
    <lineage>
        <taxon>Bacteria</taxon>
        <taxon>Bacillati</taxon>
        <taxon>Bacillota</taxon>
        <taxon>Bacilli</taxon>
        <taxon>Lactobacillales</taxon>
        <taxon>Lactobacillaceae</taxon>
        <taxon>Companilactobacillus</taxon>
    </lineage>
</organism>
<dbReference type="PANTHER" id="PTHR21098">
    <property type="entry name" value="RIBOFLAVIN SYNTHASE ALPHA CHAIN"/>
    <property type="match status" value="1"/>
</dbReference>
<keyword evidence="7" id="KW-0686">Riboflavin biosynthesis</keyword>
<dbReference type="EMBL" id="CP012559">
    <property type="protein sequence ID" value="ALB28970.1"/>
    <property type="molecule type" value="Genomic_DNA"/>
</dbReference>
<dbReference type="FunFam" id="2.40.30.20:FF:000003">
    <property type="entry name" value="Riboflavin synthase, alpha subunit"/>
    <property type="match status" value="1"/>
</dbReference>
<name>A0A0K2LCH8_9LACO</name>
<dbReference type="Gene3D" id="2.40.30.20">
    <property type="match status" value="2"/>
</dbReference>
<dbReference type="AlphaFoldDB" id="A0A0K2LCH8"/>
<proteinExistence type="predicted"/>
<evidence type="ECO:0000256" key="10">
    <source>
        <dbReference type="NCBIfam" id="TIGR00187"/>
    </source>
</evidence>
<comment type="function">
    <text evidence="2">Catalyzes the dismutation of two molecules of 6,7-dimethyl-8-ribityllumazine, resulting in the formation of riboflavin and 5-amino-6-(D-ribitylamino)uracil.</text>
</comment>
<evidence type="ECO:0000256" key="7">
    <source>
        <dbReference type="ARBA" id="ARBA00022619"/>
    </source>
</evidence>
<feature type="domain" description="Lumazine-binding" evidence="12">
    <location>
        <begin position="1"/>
        <end position="97"/>
    </location>
</feature>
<dbReference type="InterPro" id="IPR026017">
    <property type="entry name" value="Lumazine-bd_dom"/>
</dbReference>
<gene>
    <name evidence="13" type="ORF">JP39_06120</name>
</gene>
<dbReference type="NCBIfam" id="NF006767">
    <property type="entry name" value="PRK09289.1"/>
    <property type="match status" value="1"/>
</dbReference>
<dbReference type="InterPro" id="IPR023366">
    <property type="entry name" value="ATP_synth_asu-like_sf"/>
</dbReference>
<protein>
    <recommendedName>
        <fullName evidence="6 10">Riboflavin synthase</fullName>
        <ecNumber evidence="5 10">2.5.1.9</ecNumber>
    </recommendedName>
</protein>
<dbReference type="STRING" id="1074467.JP39_06120"/>
<dbReference type="NCBIfam" id="TIGR00187">
    <property type="entry name" value="ribE"/>
    <property type="match status" value="1"/>
</dbReference>
<dbReference type="OrthoDB" id="9788537at2"/>
<evidence type="ECO:0000256" key="5">
    <source>
        <dbReference type="ARBA" id="ARBA00012827"/>
    </source>
</evidence>
<evidence type="ECO:0000256" key="1">
    <source>
        <dbReference type="ARBA" id="ARBA00000968"/>
    </source>
</evidence>
<evidence type="ECO:0000256" key="8">
    <source>
        <dbReference type="ARBA" id="ARBA00022679"/>
    </source>
</evidence>
<dbReference type="RefSeq" id="WP_041501859.1">
    <property type="nucleotide sequence ID" value="NZ_BJDV01000001.1"/>
</dbReference>
<keyword evidence="8" id="KW-0808">Transferase</keyword>
<evidence type="ECO:0000259" key="12">
    <source>
        <dbReference type="PROSITE" id="PS51177"/>
    </source>
</evidence>
<feature type="repeat" description="Lumazine-binding" evidence="11">
    <location>
        <begin position="1"/>
        <end position="97"/>
    </location>
</feature>
<evidence type="ECO:0000256" key="2">
    <source>
        <dbReference type="ARBA" id="ARBA00002803"/>
    </source>
</evidence>
<dbReference type="KEGG" id="lhi:JP39_06120"/>
<dbReference type="GO" id="GO:0009231">
    <property type="term" value="P:riboflavin biosynthetic process"/>
    <property type="evidence" value="ECO:0007669"/>
    <property type="project" value="UniProtKB-KW"/>
</dbReference>
<dbReference type="PANTHER" id="PTHR21098:SF0">
    <property type="entry name" value="RIBOFLAVIN SYNTHASE"/>
    <property type="match status" value="1"/>
</dbReference>